<sequence length="647" mass="74191">MAQNGKELEKIISTQREQLTRYETRLKDVVAAYKGLLKEKEALEVSLSALTKKDSTKENGQSESPASNGDNLQMQIATLMSSLATLSAEKSRMEASFQADKKQLRQEIQQKDAILKDLQEKVKANSTQSSFDVEAVKSKLIVERHEREKETNDNMMMIRELQKLLSDERHLKENLEMQINDLKNQFATTNYSDKTIKELSSELEVARKRIKKLEKSDNVIGSESSAMVLQQLQNEISFLKQQHAAAIKSEQKRAVVAEERTKKLEALHEERVASLESRLAELSKTVGSYDRLRQQDQDNIHKLKERIAQFDNPDSGPSVSVQEKSKPMRCVNEIVDEIVRLKKILQIENAKIANPIDVSRIFTSSTNDHGVCMEEQLRLRRDLENCQMENVELRRSVEVQKSHIHTLQEKVKVLNRNIDEQEMELKSKATDHATDIRSEKVKWRETVAAVEAEYRSRIAELEQHLQKQRDRSLVLLEEKENEIRALRTSFNIFMPSTEDATETSSVESGEQKPQGTVLTTPGGSSVEEYHMLHYVHELARKDVEISALRKTKHSAESALRQALQDKVSTQEELHERISQLEENVDRLERCKSREGANLEYLKNVTLSFLATNDNVSKRHMLNAIGAVLKFSPVEMKSINNYFTNKKL</sequence>
<organism evidence="9">
    <name type="scientific">Phlebotomus kandelakii</name>
    <dbReference type="NCBI Taxonomy" id="1109342"/>
    <lineage>
        <taxon>Eukaryota</taxon>
        <taxon>Metazoa</taxon>
        <taxon>Ecdysozoa</taxon>
        <taxon>Arthropoda</taxon>
        <taxon>Hexapoda</taxon>
        <taxon>Insecta</taxon>
        <taxon>Pterygota</taxon>
        <taxon>Neoptera</taxon>
        <taxon>Endopterygota</taxon>
        <taxon>Diptera</taxon>
        <taxon>Nematocera</taxon>
        <taxon>Psychodoidea</taxon>
        <taxon>Psychodidae</taxon>
        <taxon>Phlebotomus</taxon>
        <taxon>Larroussius</taxon>
    </lineage>
</organism>
<feature type="coiled-coil region" evidence="6">
    <location>
        <begin position="404"/>
        <end position="478"/>
    </location>
</feature>
<keyword evidence="4 6" id="KW-0175">Coiled coil</keyword>
<evidence type="ECO:0000256" key="2">
    <source>
        <dbReference type="ARBA" id="ARBA00004496"/>
    </source>
</evidence>
<keyword evidence="3" id="KW-0963">Cytoplasm</keyword>
<evidence type="ECO:0000256" key="6">
    <source>
        <dbReference type="SAM" id="Coils"/>
    </source>
</evidence>
<feature type="region of interest" description="Disordered" evidence="7">
    <location>
        <begin position="495"/>
        <end position="523"/>
    </location>
</feature>
<feature type="coiled-coil region" evidence="6">
    <location>
        <begin position="545"/>
        <end position="597"/>
    </location>
</feature>
<dbReference type="PANTHER" id="PTHR23157">
    <property type="entry name" value="GRIP AND COILED-COIL DOMAIN-CONTAINING PROTEIN 1"/>
    <property type="match status" value="1"/>
</dbReference>
<feature type="compositionally biased region" description="Polar residues" evidence="7">
    <location>
        <begin position="502"/>
        <end position="523"/>
    </location>
</feature>
<feature type="domain" description="GRIP" evidence="8">
    <location>
        <begin position="591"/>
        <end position="641"/>
    </location>
</feature>
<dbReference type="Gene3D" id="1.10.220.60">
    <property type="entry name" value="GRIP domain"/>
    <property type="match status" value="1"/>
</dbReference>
<evidence type="ECO:0000259" key="8">
    <source>
        <dbReference type="PROSITE" id="PS50913"/>
    </source>
</evidence>
<dbReference type="PROSITE" id="PS50913">
    <property type="entry name" value="GRIP"/>
    <property type="match status" value="1"/>
</dbReference>
<reference evidence="9" key="1">
    <citation type="submission" date="2019-10" db="EMBL/GenBank/DDBJ databases">
        <title>Short sand fly seasons in Tbilisi, Georgia, hinder development of host immunity to saliva of the visceral leishmaniasis vector Phlebotomus kandelakii.</title>
        <authorList>
            <person name="Oliveira F."/>
            <person name="Giorgobiani E."/>
            <person name="Guimaraes-Costa A.B."/>
            <person name="Abdeladhim M."/>
            <person name="Oristian J."/>
            <person name="Tskhvaradze L."/>
            <person name="Tsertsvadze N."/>
            <person name="Zakalashvili M."/>
            <person name="Valenzuela J.G."/>
            <person name="Kamhawi S."/>
        </authorList>
    </citation>
    <scope>NUCLEOTIDE SEQUENCE</scope>
    <source>
        <strain evidence="9">Wild-capture in Tbilisi</strain>
        <tissue evidence="9">Salivary glands</tissue>
    </source>
</reference>
<evidence type="ECO:0000256" key="7">
    <source>
        <dbReference type="SAM" id="MobiDB-lite"/>
    </source>
</evidence>
<comment type="subcellular location">
    <subcellularLocation>
        <location evidence="2">Cytoplasm</location>
    </subcellularLocation>
    <subcellularLocation>
        <location evidence="1">Endomembrane system</location>
        <topology evidence="1">Peripheral membrane protein</topology>
    </subcellularLocation>
</comment>
<evidence type="ECO:0000313" key="9">
    <source>
        <dbReference type="EMBL" id="NBJ60768.1"/>
    </source>
</evidence>
<protein>
    <submittedName>
        <fullName evidence="9">Putative myosin class ii heavy chain</fullName>
    </submittedName>
</protein>
<evidence type="ECO:0000256" key="3">
    <source>
        <dbReference type="ARBA" id="ARBA00022490"/>
    </source>
</evidence>
<dbReference type="GO" id="GO:0005794">
    <property type="term" value="C:Golgi apparatus"/>
    <property type="evidence" value="ECO:0007669"/>
    <property type="project" value="TreeGrafter"/>
</dbReference>
<dbReference type="SMART" id="SM00755">
    <property type="entry name" value="Grip"/>
    <property type="match status" value="1"/>
</dbReference>
<keyword evidence="5" id="KW-0472">Membrane</keyword>
<dbReference type="EMBL" id="GIFK01003065">
    <property type="protein sequence ID" value="NBJ60768.1"/>
    <property type="molecule type" value="Transcribed_RNA"/>
</dbReference>
<feature type="coiled-coil region" evidence="6">
    <location>
        <begin position="158"/>
        <end position="285"/>
    </location>
</feature>
<evidence type="ECO:0000256" key="5">
    <source>
        <dbReference type="ARBA" id="ARBA00023136"/>
    </source>
</evidence>
<proteinExistence type="predicted"/>
<dbReference type="InterPro" id="IPR000237">
    <property type="entry name" value="GRIP_dom"/>
</dbReference>
<name>A0A6B2EFH7_9DIPT</name>
<dbReference type="Pfam" id="PF01465">
    <property type="entry name" value="GRIP"/>
    <property type="match status" value="1"/>
</dbReference>
<dbReference type="AlphaFoldDB" id="A0A6B2EFH7"/>
<accession>A0A6B2EFH7</accession>
<dbReference type="PANTHER" id="PTHR23157:SF25">
    <property type="entry name" value="GRIP AND COILED-COIL DOMAIN-CONTAINING PROTEIN 1"/>
    <property type="match status" value="1"/>
</dbReference>
<evidence type="ECO:0000256" key="1">
    <source>
        <dbReference type="ARBA" id="ARBA00004184"/>
    </source>
</evidence>
<dbReference type="InterPro" id="IPR051952">
    <property type="entry name" value="Golgi-autophagy_related"/>
</dbReference>
<evidence type="ECO:0000256" key="4">
    <source>
        <dbReference type="ARBA" id="ARBA00023054"/>
    </source>
</evidence>